<evidence type="ECO:0000313" key="2">
    <source>
        <dbReference type="Proteomes" id="UP001209317"/>
    </source>
</evidence>
<reference evidence="1" key="1">
    <citation type="submission" date="2022-10" db="EMBL/GenBank/DDBJ databases">
        <authorList>
            <person name="Kim H.S."/>
            <person name="Kim J.-S."/>
            <person name="Suh M.K."/>
            <person name="Eom M.K."/>
            <person name="Lee J.-S."/>
        </authorList>
    </citation>
    <scope>NUCLEOTIDE SEQUENCE</scope>
    <source>
        <strain evidence="1">LIP-5</strain>
    </source>
</reference>
<name>A0AAE3INQ4_9BACT</name>
<comment type="caution">
    <text evidence="1">The sequence shown here is derived from an EMBL/GenBank/DDBJ whole genome shotgun (WGS) entry which is preliminary data.</text>
</comment>
<organism evidence="1 2">
    <name type="scientific">Haoranjiania flava</name>
    <dbReference type="NCBI Taxonomy" id="1856322"/>
    <lineage>
        <taxon>Bacteria</taxon>
        <taxon>Pseudomonadati</taxon>
        <taxon>Bacteroidota</taxon>
        <taxon>Chitinophagia</taxon>
        <taxon>Chitinophagales</taxon>
        <taxon>Chitinophagaceae</taxon>
        <taxon>Haoranjiania</taxon>
    </lineage>
</organism>
<evidence type="ECO:0000313" key="1">
    <source>
        <dbReference type="EMBL" id="MCU7694490.1"/>
    </source>
</evidence>
<accession>A0AAE3INQ4</accession>
<proteinExistence type="predicted"/>
<dbReference type="Proteomes" id="UP001209317">
    <property type="component" value="Unassembled WGS sequence"/>
</dbReference>
<dbReference type="AlphaFoldDB" id="A0AAE3INQ4"/>
<dbReference type="EMBL" id="JAOTPL010000010">
    <property type="protein sequence ID" value="MCU7694490.1"/>
    <property type="molecule type" value="Genomic_DNA"/>
</dbReference>
<dbReference type="RefSeq" id="WP_263037976.1">
    <property type="nucleotide sequence ID" value="NZ_JAOTPL010000010.1"/>
</dbReference>
<protein>
    <submittedName>
        <fullName evidence="1">Uncharacterized protein</fullName>
    </submittedName>
</protein>
<gene>
    <name evidence="1" type="ORF">OD355_08180</name>
</gene>
<sequence length="100" mass="11372">MSLAKPHIPLHIIRQIEANTGLLFLEDQPANEVCYANAPELRDDFKTGFTLQDVISYFSGQKSDHADVDALLINNNLETLPLPTDAENFWRVVNKARRHQ</sequence>
<keyword evidence="2" id="KW-1185">Reference proteome</keyword>